<keyword evidence="3" id="KW-1185">Reference proteome</keyword>
<dbReference type="Proteomes" id="UP001642409">
    <property type="component" value="Unassembled WGS sequence"/>
</dbReference>
<evidence type="ECO:0000313" key="2">
    <source>
        <dbReference type="EMBL" id="CAL6101482.1"/>
    </source>
</evidence>
<gene>
    <name evidence="1" type="ORF">HINF_LOCUS11568</name>
    <name evidence="2" type="ORF">HINF_LOCUS71211</name>
</gene>
<reference evidence="2 3" key="2">
    <citation type="submission" date="2024-07" db="EMBL/GenBank/DDBJ databases">
        <authorList>
            <person name="Akdeniz Z."/>
        </authorList>
    </citation>
    <scope>NUCLEOTIDE SEQUENCE [LARGE SCALE GENOMIC DNA]</scope>
</reference>
<dbReference type="AlphaFoldDB" id="A0AA86TWC2"/>
<evidence type="ECO:0000313" key="3">
    <source>
        <dbReference type="Proteomes" id="UP001642409"/>
    </source>
</evidence>
<name>A0AA86TWC2_9EUKA</name>
<dbReference type="EMBL" id="CAXDID020000545">
    <property type="protein sequence ID" value="CAL6101482.1"/>
    <property type="molecule type" value="Genomic_DNA"/>
</dbReference>
<comment type="caution">
    <text evidence="1">The sequence shown here is derived from an EMBL/GenBank/DDBJ whole genome shotgun (WGS) entry which is preliminary data.</text>
</comment>
<accession>A0AA86TWC2</accession>
<evidence type="ECO:0000313" key="1">
    <source>
        <dbReference type="EMBL" id="CAI9923923.1"/>
    </source>
</evidence>
<reference evidence="1" key="1">
    <citation type="submission" date="2023-06" db="EMBL/GenBank/DDBJ databases">
        <authorList>
            <person name="Kurt Z."/>
        </authorList>
    </citation>
    <scope>NUCLEOTIDE SEQUENCE</scope>
</reference>
<dbReference type="EMBL" id="CATOUU010000299">
    <property type="protein sequence ID" value="CAI9923923.1"/>
    <property type="molecule type" value="Genomic_DNA"/>
</dbReference>
<protein>
    <submittedName>
        <fullName evidence="2">Hypothetical_protein</fullName>
    </submittedName>
</protein>
<sequence>MISVKALKLTWKALESAILDGVSPRIFRTCTFNLEQKFSHPELLTAFLLRTHQSHSQYMKNCKCNYEILRTENSFKCCQNSNLNIKESKLQSKNQSNKQYQTVIKQLIIIQKPVNKKFKTINPNKLLTKQQVKRITKQQMKQKIQQKNQIDHGILTAITLQINSQNKKWQL</sequence>
<proteinExistence type="predicted"/>
<organism evidence="1">
    <name type="scientific">Hexamita inflata</name>
    <dbReference type="NCBI Taxonomy" id="28002"/>
    <lineage>
        <taxon>Eukaryota</taxon>
        <taxon>Metamonada</taxon>
        <taxon>Diplomonadida</taxon>
        <taxon>Hexamitidae</taxon>
        <taxon>Hexamitinae</taxon>
        <taxon>Hexamita</taxon>
    </lineage>
</organism>